<dbReference type="InterPro" id="IPR051077">
    <property type="entry name" value="Ca-dependent_lectin"/>
</dbReference>
<dbReference type="InParanoid" id="K1R5X2"/>
<dbReference type="AlphaFoldDB" id="K1R5X2"/>
<name>K1R5X2_MAGGI</name>
<accession>K1R5X2</accession>
<reference evidence="1" key="1">
    <citation type="journal article" date="2012" name="Nature">
        <title>The oyster genome reveals stress adaptation and complexity of shell formation.</title>
        <authorList>
            <person name="Zhang G."/>
            <person name="Fang X."/>
            <person name="Guo X."/>
            <person name="Li L."/>
            <person name="Luo R."/>
            <person name="Xu F."/>
            <person name="Yang P."/>
            <person name="Zhang L."/>
            <person name="Wang X."/>
            <person name="Qi H."/>
            <person name="Xiong Z."/>
            <person name="Que H."/>
            <person name="Xie Y."/>
            <person name="Holland P.W."/>
            <person name="Paps J."/>
            <person name="Zhu Y."/>
            <person name="Wu F."/>
            <person name="Chen Y."/>
            <person name="Wang J."/>
            <person name="Peng C."/>
            <person name="Meng J."/>
            <person name="Yang L."/>
            <person name="Liu J."/>
            <person name="Wen B."/>
            <person name="Zhang N."/>
            <person name="Huang Z."/>
            <person name="Zhu Q."/>
            <person name="Feng Y."/>
            <person name="Mount A."/>
            <person name="Hedgecock D."/>
            <person name="Xu Z."/>
            <person name="Liu Y."/>
            <person name="Domazet-Loso T."/>
            <person name="Du Y."/>
            <person name="Sun X."/>
            <person name="Zhang S."/>
            <person name="Liu B."/>
            <person name="Cheng P."/>
            <person name="Jiang X."/>
            <person name="Li J."/>
            <person name="Fan D."/>
            <person name="Wang W."/>
            <person name="Fu W."/>
            <person name="Wang T."/>
            <person name="Wang B."/>
            <person name="Zhang J."/>
            <person name="Peng Z."/>
            <person name="Li Y."/>
            <person name="Li N."/>
            <person name="Wang J."/>
            <person name="Chen M."/>
            <person name="He Y."/>
            <person name="Tan F."/>
            <person name="Song X."/>
            <person name="Zheng Q."/>
            <person name="Huang R."/>
            <person name="Yang H."/>
            <person name="Du X."/>
            <person name="Chen L."/>
            <person name="Yang M."/>
            <person name="Gaffney P.M."/>
            <person name="Wang S."/>
            <person name="Luo L."/>
            <person name="She Z."/>
            <person name="Ming Y."/>
            <person name="Huang W."/>
            <person name="Zhang S."/>
            <person name="Huang B."/>
            <person name="Zhang Y."/>
            <person name="Qu T."/>
            <person name="Ni P."/>
            <person name="Miao G."/>
            <person name="Wang J."/>
            <person name="Wang Q."/>
            <person name="Steinberg C.E."/>
            <person name="Wang H."/>
            <person name="Li N."/>
            <person name="Qian L."/>
            <person name="Zhang G."/>
            <person name="Li Y."/>
            <person name="Yang H."/>
            <person name="Liu X."/>
            <person name="Wang J."/>
            <person name="Yin Y."/>
            <person name="Wang J."/>
        </authorList>
    </citation>
    <scope>NUCLEOTIDE SEQUENCE [LARGE SCALE GENOMIC DNA]</scope>
    <source>
        <strain evidence="1">05x7-T-G4-1.051#20</strain>
    </source>
</reference>
<evidence type="ECO:0008006" key="2">
    <source>
        <dbReference type="Google" id="ProtNLM"/>
    </source>
</evidence>
<protein>
    <recommendedName>
        <fullName evidence="2">Short-chain collagen C4</fullName>
    </recommendedName>
</protein>
<gene>
    <name evidence="1" type="ORF">CGI_10002851</name>
</gene>
<organism evidence="1">
    <name type="scientific">Magallana gigas</name>
    <name type="common">Pacific oyster</name>
    <name type="synonym">Crassostrea gigas</name>
    <dbReference type="NCBI Taxonomy" id="29159"/>
    <lineage>
        <taxon>Eukaryota</taxon>
        <taxon>Metazoa</taxon>
        <taxon>Spiralia</taxon>
        <taxon>Lophotrochozoa</taxon>
        <taxon>Mollusca</taxon>
        <taxon>Bivalvia</taxon>
        <taxon>Autobranchia</taxon>
        <taxon>Pteriomorphia</taxon>
        <taxon>Ostreida</taxon>
        <taxon>Ostreoidea</taxon>
        <taxon>Ostreidae</taxon>
        <taxon>Magallana</taxon>
    </lineage>
</organism>
<dbReference type="GO" id="GO:0005615">
    <property type="term" value="C:extracellular space"/>
    <property type="evidence" value="ECO:0007669"/>
    <property type="project" value="TreeGrafter"/>
</dbReference>
<dbReference type="HOGENOM" id="CLU_056628_2_1_1"/>
<proteinExistence type="predicted"/>
<sequence>MDNNNEMKLILFLVIFAVAQSEENSGSCKDVLQGYLTGQLSSALGAYQVEALRREFKNTSNGSAVYTRWGKQGCPSNAKLVLSGYVGGSHYTHTGAAVEPLCLPRNPEWGNYRDGTDGAKAYIYGAEYETDDLSGKWLKLHDHDVPCAVCLVRNRPIVKMFPARRTCDEGWKLEYHGYLMAGYHSHNAGTTYKCVDSDPESLQGCGNSNGNGYLFYMVEAVCGSLKCPPYVNGREIVCVVCSLQN</sequence>
<evidence type="ECO:0000313" key="1">
    <source>
        <dbReference type="EMBL" id="EKC29381.1"/>
    </source>
</evidence>
<dbReference type="PANTHER" id="PTHR24024:SF18">
    <property type="entry name" value="SHORT-CHAIN COLLAGEN C4-LIKE"/>
    <property type="match status" value="1"/>
</dbReference>
<dbReference type="EMBL" id="JH818811">
    <property type="protein sequence ID" value="EKC29381.1"/>
    <property type="molecule type" value="Genomic_DNA"/>
</dbReference>
<dbReference type="PANTHER" id="PTHR24024">
    <property type="entry name" value="PULMONARY SURFACTANT-ASSOCIATED PROTEIN A"/>
    <property type="match status" value="1"/>
</dbReference>